<dbReference type="RefSeq" id="WP_003128319.1">
    <property type="nucleotide sequence ID" value="NZ_JARPZN010000003.1"/>
</dbReference>
<proteinExistence type="predicted"/>
<name>A0AAE4HQ27_ENTGA</name>
<evidence type="ECO:0000313" key="1">
    <source>
        <dbReference type="EMBL" id="MDT2689740.1"/>
    </source>
</evidence>
<evidence type="ECO:0000313" key="2">
    <source>
        <dbReference type="Proteomes" id="UP001183682"/>
    </source>
</evidence>
<dbReference type="Proteomes" id="UP001183682">
    <property type="component" value="Unassembled WGS sequence"/>
</dbReference>
<gene>
    <name evidence="1" type="ORF">P7E30_05945</name>
</gene>
<organism evidence="1 2">
    <name type="scientific">Enterococcus gallinarum</name>
    <dbReference type="NCBI Taxonomy" id="1353"/>
    <lineage>
        <taxon>Bacteria</taxon>
        <taxon>Bacillati</taxon>
        <taxon>Bacillota</taxon>
        <taxon>Bacilli</taxon>
        <taxon>Lactobacillales</taxon>
        <taxon>Enterococcaceae</taxon>
        <taxon>Enterococcus</taxon>
    </lineage>
</organism>
<reference evidence="1" key="1">
    <citation type="submission" date="2023-03" db="EMBL/GenBank/DDBJ databases">
        <authorList>
            <person name="Shen W."/>
            <person name="Cai J."/>
        </authorList>
    </citation>
    <scope>NUCLEOTIDE SEQUENCE</scope>
    <source>
        <strain evidence="1">K69-2</strain>
    </source>
</reference>
<protein>
    <submittedName>
        <fullName evidence="1">Uncharacterized protein</fullName>
    </submittedName>
</protein>
<comment type="caution">
    <text evidence="1">The sequence shown here is derived from an EMBL/GenBank/DDBJ whole genome shotgun (WGS) entry which is preliminary data.</text>
</comment>
<dbReference type="EMBL" id="JARPZN010000003">
    <property type="protein sequence ID" value="MDT2689740.1"/>
    <property type="molecule type" value="Genomic_DNA"/>
</dbReference>
<dbReference type="AlphaFoldDB" id="A0AAE4HQ27"/>
<accession>A0AAE4HQ27</accession>
<sequence length="86" mass="9739">MKTRELNKIAYDIADLDAVIGLTQNYISCLQLQAVRAKDNNDRFLILHSLIHEKGFDNIMSNLEILSKQINSLADEILDHGDEVAQ</sequence>